<dbReference type="OrthoDB" id="189901at2759"/>
<keyword evidence="1" id="KW-0547">Nucleotide-binding</keyword>
<dbReference type="Pfam" id="PF00488">
    <property type="entry name" value="MutS_V"/>
    <property type="match status" value="1"/>
</dbReference>
<feature type="compositionally biased region" description="Polar residues" evidence="5">
    <location>
        <begin position="118"/>
        <end position="131"/>
    </location>
</feature>
<organism evidence="7 8">
    <name type="scientific">Seminavis robusta</name>
    <dbReference type="NCBI Taxonomy" id="568900"/>
    <lineage>
        <taxon>Eukaryota</taxon>
        <taxon>Sar</taxon>
        <taxon>Stramenopiles</taxon>
        <taxon>Ochrophyta</taxon>
        <taxon>Bacillariophyta</taxon>
        <taxon>Bacillariophyceae</taxon>
        <taxon>Bacillariophycidae</taxon>
        <taxon>Naviculales</taxon>
        <taxon>Naviculaceae</taxon>
        <taxon>Seminavis</taxon>
    </lineage>
</organism>
<feature type="compositionally biased region" description="Low complexity" evidence="5">
    <location>
        <begin position="146"/>
        <end position="156"/>
    </location>
</feature>
<dbReference type="Pfam" id="PF01541">
    <property type="entry name" value="GIY-YIG"/>
    <property type="match status" value="1"/>
</dbReference>
<dbReference type="Gene3D" id="3.40.50.300">
    <property type="entry name" value="P-loop containing nucleotide triphosphate hydrolases"/>
    <property type="match status" value="1"/>
</dbReference>
<evidence type="ECO:0000256" key="3">
    <source>
        <dbReference type="ARBA" id="ARBA00022840"/>
    </source>
</evidence>
<reference evidence="7" key="1">
    <citation type="submission" date="2020-06" db="EMBL/GenBank/DDBJ databases">
        <authorList>
            <consortium name="Plant Systems Biology data submission"/>
        </authorList>
    </citation>
    <scope>NUCLEOTIDE SEQUENCE</scope>
    <source>
        <strain evidence="7">D6</strain>
    </source>
</reference>
<feature type="domain" description="GIY-YIG" evidence="6">
    <location>
        <begin position="1187"/>
        <end position="1261"/>
    </location>
</feature>
<keyword evidence="8" id="KW-1185">Reference proteome</keyword>
<dbReference type="Pfam" id="PF01624">
    <property type="entry name" value="MutS_I"/>
    <property type="match status" value="1"/>
</dbReference>
<dbReference type="SUPFAM" id="SSF55271">
    <property type="entry name" value="DNA repair protein MutS, domain I"/>
    <property type="match status" value="1"/>
</dbReference>
<dbReference type="Proteomes" id="UP001153069">
    <property type="component" value="Unassembled WGS sequence"/>
</dbReference>
<evidence type="ECO:0000313" key="8">
    <source>
        <dbReference type="Proteomes" id="UP001153069"/>
    </source>
</evidence>
<dbReference type="AlphaFoldDB" id="A0A9N8E4L3"/>
<proteinExistence type="predicted"/>
<dbReference type="PANTHER" id="PTHR48448">
    <property type="entry name" value="MUTL PROTEIN ISOFORM 1"/>
    <property type="match status" value="1"/>
</dbReference>
<keyword evidence="3" id="KW-0067">ATP-binding</keyword>
<sequence>MRAFSVLRRQRHPARRFSTAPSLHSWLTATNSDDSCLEEEIARLNGGTPINVNSPLQVSRAIFGVEDQSTRKKVLQEIASNPEFSSQTQRLAELVLKQRDQNSRAAKASPSTAKRRNNSSNGQLQTESTLSCPAFEMEGPIMSPAEPTTTTTIHTPQEQHQEKMSRNDWNYHAKLIDSLFAKNNNNNDCPRINDYWKEPLQQVTRPPAKALIEQLHADCPMGFDPLAVPLDLLSRTTTTTSSRDTTAGKKGSFLHTCRTAKENHPDCIIVTRCGDFYETYGIDAVLMVEHCGLNAMGGKAKAGAPHRGIQPLLDLLTAQGFSVAIYEEAADTQTAANVKTLARKKRYLSQIVSPASPTYLYSHNVVLDESGCSSKVSARPYMGVLSTAVAGYTLVEVSCDERSVQVSERLTAEAVACRLAANPPASPLYWIPPPLNTVATLLSKPPFLPSSSRGVVAAVKIIPPALVPTAGHNDQERAKEAILTEVIQRIGFGGHNEDDDDESPTATISPDDFVMISTNASLSSTATQTQPLHVETAAQLGLLHDPAIPSLLHSVLPDSAPAATRRFVRRYLLTPPPVPVCDAMGTLVSFLKSDQSTSLPPLSVPSLGKALSLIRAGQASAHVYGEQLHAMAATVALLELGENNNQEVQEQMVDPLLTILQHETGMAAECQSLKTRCLEAIEIIEGVVSPAHHASRNTGRHRRDDTISYFGEWIPSVFFERNEASWRGRVQPHVVAESYQAVHYAGERLAAAVARDFYGVESLQDKAALAQLPIQPMHDARNNLLCIKRIPSGAHDPKLYVPPRDRKGTAMKGAYTTEAVQNALSDYVSACDAACQQVIHALSQLSQDLHDKGHIPAVVQAAHANLIVSTAFHHAQKANTMGWSRAQVCEDGDSAANIEGVWPYWMHKSEAVTNTFEIKDLFVLTAPNMAGKSTIMRSVASAALLSVCGFCAPMQPSSQVRRFDQIFVRGASSDVPTENKSAFGAEMGDVACLLRCCGPKSLAFVDELGRGTSPKDGTRLAAAVLEAMAKAGISGVFATHMHGIFQLPLEWERIAKKQMAIHDEEYVDDENETRHHLKWTYRLIDGVCNDSMALETARQFGLPKEVIARAEELSSFVENSHAVPITETNDHFNGIFHGFSKKEPTMVEPDPEEHHDMSEVRDLVAQTSGQAPVSIRPGWNPPAALEGHSCVYVLQLANGGRPSYYVGETDSVQQRLKQHRRKSGAWKRAHAIAFPVSGGKSEAREMESILIQKLRQGGYNMESIHDGRSLRSARQH</sequence>
<dbReference type="PROSITE" id="PS50164">
    <property type="entry name" value="GIY_YIG"/>
    <property type="match status" value="1"/>
</dbReference>
<evidence type="ECO:0000256" key="2">
    <source>
        <dbReference type="ARBA" id="ARBA00022763"/>
    </source>
</evidence>
<dbReference type="PANTHER" id="PTHR48448:SF1">
    <property type="entry name" value="MUTL PROTEIN ISOFORM 1"/>
    <property type="match status" value="1"/>
</dbReference>
<evidence type="ECO:0000259" key="6">
    <source>
        <dbReference type="PROSITE" id="PS50164"/>
    </source>
</evidence>
<dbReference type="InterPro" id="IPR007695">
    <property type="entry name" value="DNA_mismatch_repair_MutS-lik_N"/>
</dbReference>
<name>A0A9N8E4L3_9STRA</name>
<protein>
    <submittedName>
        <fullName evidence="7">Protein MutS</fullName>
    </submittedName>
</protein>
<evidence type="ECO:0000256" key="4">
    <source>
        <dbReference type="ARBA" id="ARBA00023125"/>
    </source>
</evidence>
<dbReference type="InterPro" id="IPR027417">
    <property type="entry name" value="P-loop_NTPase"/>
</dbReference>
<dbReference type="SMART" id="SM00534">
    <property type="entry name" value="MUTSac"/>
    <property type="match status" value="1"/>
</dbReference>
<feature type="region of interest" description="Disordered" evidence="5">
    <location>
        <begin position="98"/>
        <end position="165"/>
    </location>
</feature>
<dbReference type="GO" id="GO:0005524">
    <property type="term" value="F:ATP binding"/>
    <property type="evidence" value="ECO:0007669"/>
    <property type="project" value="UniProtKB-UniRule"/>
</dbReference>
<dbReference type="Gene3D" id="3.40.1170.10">
    <property type="entry name" value="DNA repair protein MutS, domain I"/>
    <property type="match status" value="1"/>
</dbReference>
<evidence type="ECO:0000256" key="1">
    <source>
        <dbReference type="ARBA" id="ARBA00022741"/>
    </source>
</evidence>
<evidence type="ECO:0000256" key="5">
    <source>
        <dbReference type="SAM" id="MobiDB-lite"/>
    </source>
</evidence>
<dbReference type="InterPro" id="IPR016151">
    <property type="entry name" value="DNA_mismatch_repair_MutS_N"/>
</dbReference>
<gene>
    <name evidence="7" type="ORF">SEMRO_515_G158340.1</name>
</gene>
<dbReference type="SUPFAM" id="SSF52540">
    <property type="entry name" value="P-loop containing nucleoside triphosphate hydrolases"/>
    <property type="match status" value="1"/>
</dbReference>
<dbReference type="InterPro" id="IPR000432">
    <property type="entry name" value="DNA_mismatch_repair_MutS_C"/>
</dbReference>
<comment type="caution">
    <text evidence="7">The sequence shown here is derived from an EMBL/GenBank/DDBJ whole genome shotgun (WGS) entry which is preliminary data.</text>
</comment>
<dbReference type="EMBL" id="CAICTM010000514">
    <property type="protein sequence ID" value="CAB9512045.1"/>
    <property type="molecule type" value="Genomic_DNA"/>
</dbReference>
<dbReference type="GO" id="GO:0030983">
    <property type="term" value="F:mismatched DNA binding"/>
    <property type="evidence" value="ECO:0007669"/>
    <property type="project" value="UniProtKB-UniRule"/>
</dbReference>
<dbReference type="Gene3D" id="3.40.1440.10">
    <property type="entry name" value="GIY-YIG endonuclease"/>
    <property type="match status" value="1"/>
</dbReference>
<keyword evidence="4" id="KW-0238">DNA-binding</keyword>
<dbReference type="InterPro" id="IPR053276">
    <property type="entry name" value="MtDNA_mismatch_repair_MutS"/>
</dbReference>
<evidence type="ECO:0000313" key="7">
    <source>
        <dbReference type="EMBL" id="CAB9512045.1"/>
    </source>
</evidence>
<keyword evidence="2" id="KW-0227">DNA damage</keyword>
<dbReference type="GO" id="GO:0006298">
    <property type="term" value="P:mismatch repair"/>
    <property type="evidence" value="ECO:0007669"/>
    <property type="project" value="InterPro"/>
</dbReference>
<dbReference type="InterPro" id="IPR035901">
    <property type="entry name" value="GIY-YIG_endonuc_sf"/>
</dbReference>
<dbReference type="InterPro" id="IPR000305">
    <property type="entry name" value="GIY-YIG_endonuc"/>
</dbReference>
<accession>A0A9N8E4L3</accession>